<dbReference type="GO" id="GO:0140359">
    <property type="term" value="F:ABC-type transporter activity"/>
    <property type="evidence" value="ECO:0007669"/>
    <property type="project" value="InterPro"/>
</dbReference>
<evidence type="ECO:0008006" key="14">
    <source>
        <dbReference type="Google" id="ProtNLM"/>
    </source>
</evidence>
<dbReference type="Gene3D" id="1.20.1560.10">
    <property type="entry name" value="ABC transporter type 1, transmembrane domain"/>
    <property type="match status" value="1"/>
</dbReference>
<dbReference type="InterPro" id="IPR017871">
    <property type="entry name" value="ABC_transporter-like_CS"/>
</dbReference>
<feature type="transmembrane region" description="Helical" evidence="9">
    <location>
        <begin position="303"/>
        <end position="330"/>
    </location>
</feature>
<evidence type="ECO:0000313" key="13">
    <source>
        <dbReference type="Proteomes" id="UP000244803"/>
    </source>
</evidence>
<dbReference type="PROSITE" id="PS50893">
    <property type="entry name" value="ABC_TRANSPORTER_2"/>
    <property type="match status" value="2"/>
</dbReference>
<gene>
    <name evidence="12" type="ORF">MACJ_003315</name>
</gene>
<evidence type="ECO:0000313" key="12">
    <source>
        <dbReference type="EMBL" id="UVC53992.1"/>
    </source>
</evidence>
<dbReference type="Gene3D" id="3.40.50.300">
    <property type="entry name" value="P-loop containing nucleotide triphosphate hydrolases"/>
    <property type="match status" value="2"/>
</dbReference>
<evidence type="ECO:0000256" key="2">
    <source>
        <dbReference type="ARBA" id="ARBA00009726"/>
    </source>
</evidence>
<keyword evidence="3" id="KW-0813">Transport</keyword>
<dbReference type="InterPro" id="IPR003593">
    <property type="entry name" value="AAA+_ATPase"/>
</dbReference>
<dbReference type="InterPro" id="IPR050173">
    <property type="entry name" value="ABC_transporter_C-like"/>
</dbReference>
<dbReference type="PROSITE" id="PS00211">
    <property type="entry name" value="ABC_TRANSPORTER_1"/>
    <property type="match status" value="1"/>
</dbReference>
<reference evidence="12" key="1">
    <citation type="submission" date="2022-07" db="EMBL/GenBank/DDBJ databases">
        <title>Evaluation of T. orientalis genome assembly methods using nanopore sequencing and analysis of variation between genomes.</title>
        <authorList>
            <person name="Yam J."/>
            <person name="Micallef M.L."/>
            <person name="Liu M."/>
            <person name="Djordjevic S.P."/>
            <person name="Bogema D.R."/>
            <person name="Jenkins C."/>
        </authorList>
    </citation>
    <scope>NUCLEOTIDE SEQUENCE</scope>
    <source>
        <strain evidence="12">Fish Creek</strain>
    </source>
</reference>
<evidence type="ECO:0000259" key="10">
    <source>
        <dbReference type="PROSITE" id="PS50893"/>
    </source>
</evidence>
<keyword evidence="7 9" id="KW-1133">Transmembrane helix</keyword>
<feature type="transmembrane region" description="Helical" evidence="9">
    <location>
        <begin position="974"/>
        <end position="999"/>
    </location>
</feature>
<dbReference type="GO" id="GO:0005524">
    <property type="term" value="F:ATP binding"/>
    <property type="evidence" value="ECO:0007669"/>
    <property type="project" value="UniProtKB-KW"/>
</dbReference>
<dbReference type="OrthoDB" id="4865934at2759"/>
<dbReference type="Proteomes" id="UP000244803">
    <property type="component" value="Chromosome 1"/>
</dbReference>
<feature type="transmembrane region" description="Helical" evidence="9">
    <location>
        <begin position="374"/>
        <end position="399"/>
    </location>
</feature>
<feature type="domain" description="ABC transporter" evidence="10">
    <location>
        <begin position="496"/>
        <end position="761"/>
    </location>
</feature>
<proteinExistence type="inferred from homology"/>
<evidence type="ECO:0000256" key="5">
    <source>
        <dbReference type="ARBA" id="ARBA00022741"/>
    </source>
</evidence>
<dbReference type="InterPro" id="IPR011527">
    <property type="entry name" value="ABC1_TM_dom"/>
</dbReference>
<comment type="similarity">
    <text evidence="2">Belongs to the ABC transporter superfamily. ABCC family. Conjugate transporter (TC 3.A.1.208) subfamily.</text>
</comment>
<feature type="transmembrane region" description="Helical" evidence="9">
    <location>
        <begin position="826"/>
        <end position="846"/>
    </location>
</feature>
<feature type="transmembrane region" description="Helical" evidence="9">
    <location>
        <begin position="888"/>
        <end position="911"/>
    </location>
</feature>
<feature type="domain" description="ABC transporter" evidence="10">
    <location>
        <begin position="1220"/>
        <end position="1501"/>
    </location>
</feature>
<dbReference type="PANTHER" id="PTHR24223">
    <property type="entry name" value="ATP-BINDING CASSETTE SUB-FAMILY C"/>
    <property type="match status" value="1"/>
</dbReference>
<dbReference type="InterPro" id="IPR027417">
    <property type="entry name" value="P-loop_NTPase"/>
</dbReference>
<evidence type="ECO:0000259" key="11">
    <source>
        <dbReference type="PROSITE" id="PS50929"/>
    </source>
</evidence>
<dbReference type="SUPFAM" id="SSF52540">
    <property type="entry name" value="P-loop containing nucleoside triphosphate hydrolases"/>
    <property type="match status" value="2"/>
</dbReference>
<feature type="transmembrane region" description="Helical" evidence="9">
    <location>
        <begin position="161"/>
        <end position="178"/>
    </location>
</feature>
<feature type="domain" description="ABC transmembrane type-1" evidence="11">
    <location>
        <begin position="831"/>
        <end position="1126"/>
    </location>
</feature>
<dbReference type="InterPro" id="IPR003439">
    <property type="entry name" value="ABC_transporter-like_ATP-bd"/>
</dbReference>
<dbReference type="PANTHER" id="PTHR24223:SF456">
    <property type="entry name" value="MULTIDRUG RESISTANCE-ASSOCIATED PROTEIN LETHAL(2)03659"/>
    <property type="match status" value="1"/>
</dbReference>
<keyword evidence="8 9" id="KW-0472">Membrane</keyword>
<evidence type="ECO:0000256" key="7">
    <source>
        <dbReference type="ARBA" id="ARBA00022989"/>
    </source>
</evidence>
<feature type="transmembrane region" description="Helical" evidence="9">
    <location>
        <begin position="278"/>
        <end position="297"/>
    </location>
</feature>
<dbReference type="PROSITE" id="PS50929">
    <property type="entry name" value="ABC_TM1F"/>
    <property type="match status" value="1"/>
</dbReference>
<accession>A0A976XJN4</accession>
<evidence type="ECO:0000256" key="8">
    <source>
        <dbReference type="ARBA" id="ARBA00023136"/>
    </source>
</evidence>
<keyword evidence="5" id="KW-0547">Nucleotide-binding</keyword>
<feature type="transmembrane region" description="Helical" evidence="9">
    <location>
        <begin position="1097"/>
        <end position="1115"/>
    </location>
</feature>
<dbReference type="SMART" id="SM00382">
    <property type="entry name" value="AAA"/>
    <property type="match status" value="2"/>
</dbReference>
<sequence length="1505" mass="172299">MAEKDPSPIFWEGEVYNKSDFKSRRHDGFGYYDNASVFRYLFYSWFNKWAISLSRKYMEPYKVHPIQVSDQVLKWEPIFAKHVSDGLVRLDLYEATKSSKKPVKPYMSVLLRAILLTSWKRSFVLFLALVIGNILSMSISILVEKLLQIVNEPSTHVAKTILLLLAIVGFQVLDGLLLENINFYVYRMIYTLHYLYGIVPFRYSICHRRFYYNNINGANSLNTCNEVLHSSSPDSQCSKNPLFCPALRHQDKEMSPKTFTYVFYDSFQMAMAFESTKFIVQFLTNFIYGVYLLSRHVKANLWVLYLTGALFLFVMVSIEIFNALIFKFILFMRDYKSKKYNNILGRLSSIKKMFCDDIGFNIITQTRNDELGLIFVKTLITFINMCLFSTSINISFYLIKRYFVKSVNEANVVIDINTAAFMTTFYIYMKIVSSMFIIPRAINVIGMAYASFRRLNKHLSGCSPNFYAVDNKFTGTTNVSSIVSHTTNKIPKDAVVYYNDATFTWVHTRNDLLNKKYEPYLKNVNFELKRGEMAIVTGSQGSGKSNFIKSMLGEMTLVGGSMAVIPLHTSMPIFYASQDIFLQHGTIRSNITFGYKFDEQLYNAVLKAVELEYDISTWEKGDLRVLSDNAHTLSGGQRVRMELARAVYAYLVFHKVNEEYNNNKCSFLMCLDASFHGLDPYVSKTIFNNLFNLKTGLLAKDDLSVVLTTSKQCLDMCTKSCNTTQFPNTPIYTIKNMKLTFISNLHDFMKNKKHEGDFKYLTSARTGSYSMNCLTNDMVGLCLSDNSSSGRAELNKQLYGDSFVKYNQHLFGKVWFKPYFMFMKPAAVSFAVYIILTVALNILDYVKFVLSTNLSDYITKNINDYNKGVFVDLAEIKSRSNSALNVTIIFVTIIIILSVLATVALTAGSIVSCRKLHEYALHAIFNYRSSVVKIKKQINHMITFLSCDIMIVDDLAGLFIGLLLFSLIQTLINIFTLFYVIPISIPFILLTLVLIYIYIMRRYIGSAVNLNLGFMEALGQMNCVIERSISGGSVYRSFNRNSDLLGDFLEHRDYKARTKFLFAAAVSWQTILFTWIFSLATFVILVIPIILDKYTNYKMTVGYFGLALSLCTNVIKSYSNFAFMYACTQMIISSIDRFQYFIPLGQRLKFDKCPNTHEEHLVNPANKHVSEMDKKQLLRRRAIEFKADNKKFYGLRRLFYHPKIHILDVGRYLTSDHSGVELKDVCVYTIPEHTPESMILKHLNVSSNRSEIIGIIGRTGAGKTTLLSVLQNLVENRTGQVLLDGKDVNDIPKVVLRQVIGVLPQLPFVFKGWTVRKLLDPRRLFTDDEINVALNKCGLLNFVNELPGGRKLDSILVPEEPLLYHKKSKGAQPSSVKYKSMELTKPRDESDMLLSNTQLRTLSLARLVLYRHFYRMIVVDEPPEEDTNEEPSARKDDLEVPIYDLLQKHFSHCTTFVTAHDVNVLKTCTSVWVIHEGCLVKTCKASDVSASDSISSIIEQNVKRN</sequence>
<dbReference type="Pfam" id="PF00005">
    <property type="entry name" value="ABC_tran"/>
    <property type="match status" value="2"/>
</dbReference>
<keyword evidence="6" id="KW-0067">ATP-binding</keyword>
<name>A0A976XJN4_THEOR</name>
<dbReference type="EMBL" id="CP056065">
    <property type="protein sequence ID" value="UVC53992.1"/>
    <property type="molecule type" value="Genomic_DNA"/>
</dbReference>
<dbReference type="GO" id="GO:0016887">
    <property type="term" value="F:ATP hydrolysis activity"/>
    <property type="evidence" value="ECO:0007669"/>
    <property type="project" value="InterPro"/>
</dbReference>
<comment type="subcellular location">
    <subcellularLocation>
        <location evidence="1">Membrane</location>
        <topology evidence="1">Multi-pass membrane protein</topology>
    </subcellularLocation>
</comment>
<keyword evidence="4 9" id="KW-0812">Transmembrane</keyword>
<dbReference type="InterPro" id="IPR036640">
    <property type="entry name" value="ABC1_TM_sf"/>
</dbReference>
<dbReference type="GO" id="GO:0016020">
    <property type="term" value="C:membrane"/>
    <property type="evidence" value="ECO:0007669"/>
    <property type="project" value="UniProtKB-SubCell"/>
</dbReference>
<evidence type="ECO:0000256" key="3">
    <source>
        <dbReference type="ARBA" id="ARBA00022448"/>
    </source>
</evidence>
<feature type="transmembrane region" description="Helical" evidence="9">
    <location>
        <begin position="942"/>
        <end position="968"/>
    </location>
</feature>
<evidence type="ECO:0000256" key="6">
    <source>
        <dbReference type="ARBA" id="ARBA00022840"/>
    </source>
</evidence>
<feature type="transmembrane region" description="Helical" evidence="9">
    <location>
        <begin position="1060"/>
        <end position="1091"/>
    </location>
</feature>
<organism evidence="12 13">
    <name type="scientific">Theileria orientalis</name>
    <dbReference type="NCBI Taxonomy" id="68886"/>
    <lineage>
        <taxon>Eukaryota</taxon>
        <taxon>Sar</taxon>
        <taxon>Alveolata</taxon>
        <taxon>Apicomplexa</taxon>
        <taxon>Aconoidasida</taxon>
        <taxon>Piroplasmida</taxon>
        <taxon>Theileriidae</taxon>
        <taxon>Theileria</taxon>
    </lineage>
</organism>
<feature type="transmembrane region" description="Helical" evidence="9">
    <location>
        <begin position="122"/>
        <end position="141"/>
    </location>
</feature>
<dbReference type="SUPFAM" id="SSF90123">
    <property type="entry name" value="ABC transporter transmembrane region"/>
    <property type="match status" value="1"/>
</dbReference>
<evidence type="ECO:0000256" key="4">
    <source>
        <dbReference type="ARBA" id="ARBA00022692"/>
    </source>
</evidence>
<evidence type="ECO:0000256" key="1">
    <source>
        <dbReference type="ARBA" id="ARBA00004141"/>
    </source>
</evidence>
<evidence type="ECO:0000256" key="9">
    <source>
        <dbReference type="SAM" id="Phobius"/>
    </source>
</evidence>
<protein>
    <recommendedName>
        <fullName evidence="14">ABC transporter</fullName>
    </recommendedName>
</protein>